<dbReference type="CDD" id="cd05269">
    <property type="entry name" value="TMR_SDR_a"/>
    <property type="match status" value="1"/>
</dbReference>
<sequence length="286" mass="30060">MSNRLIAVTGATGHLGQLTISAMLEHGVPPQEIVALVRDPAKAEALTAQGVQVRQADYTQPQTLDAALKGVSHLLLISSSDFNDRVGQHRNVVDAAARAGVKLLAYTSLLRADTSAMILAGDHKATEELIRASGLPFVFLRNGWYLENYTPAQAAQLGVIAGSAGEGRVSAAARADYAAAAATVLSQPGHENAVYELGGDQAFTLAELAAEVQAQTGRPVSYQDMPQQAYAEMLRGVGLPAALADVLADSDAHLAQGELYTDRHDLSRLISRPTTTLAESVRAALA</sequence>
<dbReference type="Proteomes" id="UP000552709">
    <property type="component" value="Unassembled WGS sequence"/>
</dbReference>
<dbReference type="GO" id="GO:0003955">
    <property type="term" value="F:NAD(P)H dehydrogenase (quinone) activity"/>
    <property type="evidence" value="ECO:0007669"/>
    <property type="project" value="UniProtKB-EC"/>
</dbReference>
<dbReference type="InterPro" id="IPR052718">
    <property type="entry name" value="NmrA-type_oxidoreductase"/>
</dbReference>
<dbReference type="Pfam" id="PF05368">
    <property type="entry name" value="NmrA"/>
    <property type="match status" value="1"/>
</dbReference>
<dbReference type="EMBL" id="JACHFL010000004">
    <property type="protein sequence ID" value="MBB5362848.1"/>
    <property type="molecule type" value="Genomic_DNA"/>
</dbReference>
<dbReference type="PANTHER" id="PTHR47129:SF1">
    <property type="entry name" value="NMRA-LIKE DOMAIN-CONTAINING PROTEIN"/>
    <property type="match status" value="1"/>
</dbReference>
<protein>
    <submittedName>
        <fullName evidence="2">NAD(P)H dehydrogenase (Quinone)</fullName>
        <ecNumber evidence="2">1.6.5.2</ecNumber>
    </submittedName>
</protein>
<dbReference type="EC" id="1.6.5.2" evidence="2"/>
<gene>
    <name evidence="2" type="ORF">HNQ08_001946</name>
</gene>
<keyword evidence="3" id="KW-1185">Reference proteome</keyword>
<dbReference type="PANTHER" id="PTHR47129">
    <property type="entry name" value="QUINONE OXIDOREDUCTASE 2"/>
    <property type="match status" value="1"/>
</dbReference>
<comment type="caution">
    <text evidence="2">The sequence shown here is derived from an EMBL/GenBank/DDBJ whole genome shotgun (WGS) entry which is preliminary data.</text>
</comment>
<evidence type="ECO:0000313" key="2">
    <source>
        <dbReference type="EMBL" id="MBB5362848.1"/>
    </source>
</evidence>
<dbReference type="Gene3D" id="3.40.50.720">
    <property type="entry name" value="NAD(P)-binding Rossmann-like Domain"/>
    <property type="match status" value="1"/>
</dbReference>
<proteinExistence type="predicted"/>
<dbReference type="RefSeq" id="WP_229789861.1">
    <property type="nucleotide sequence ID" value="NZ_JACHFL010000004.1"/>
</dbReference>
<dbReference type="InterPro" id="IPR036291">
    <property type="entry name" value="NAD(P)-bd_dom_sf"/>
</dbReference>
<evidence type="ECO:0000259" key="1">
    <source>
        <dbReference type="Pfam" id="PF05368"/>
    </source>
</evidence>
<evidence type="ECO:0000313" key="3">
    <source>
        <dbReference type="Proteomes" id="UP000552709"/>
    </source>
</evidence>
<organism evidence="2 3">
    <name type="scientific">Deinococcus humi</name>
    <dbReference type="NCBI Taxonomy" id="662880"/>
    <lineage>
        <taxon>Bacteria</taxon>
        <taxon>Thermotogati</taxon>
        <taxon>Deinococcota</taxon>
        <taxon>Deinococci</taxon>
        <taxon>Deinococcales</taxon>
        <taxon>Deinococcaceae</taxon>
        <taxon>Deinococcus</taxon>
    </lineage>
</organism>
<name>A0A7W8NFK1_9DEIO</name>
<dbReference type="SUPFAM" id="SSF51735">
    <property type="entry name" value="NAD(P)-binding Rossmann-fold domains"/>
    <property type="match status" value="1"/>
</dbReference>
<dbReference type="AlphaFoldDB" id="A0A7W8NFK1"/>
<dbReference type="InterPro" id="IPR008030">
    <property type="entry name" value="NmrA-like"/>
</dbReference>
<reference evidence="2 3" key="1">
    <citation type="submission" date="2020-08" db="EMBL/GenBank/DDBJ databases">
        <title>Genomic Encyclopedia of Type Strains, Phase IV (KMG-IV): sequencing the most valuable type-strain genomes for metagenomic binning, comparative biology and taxonomic classification.</title>
        <authorList>
            <person name="Goeker M."/>
        </authorList>
    </citation>
    <scope>NUCLEOTIDE SEQUENCE [LARGE SCALE GENOMIC DNA]</scope>
    <source>
        <strain evidence="2 3">DSM 27939</strain>
    </source>
</reference>
<dbReference type="Gene3D" id="3.90.25.10">
    <property type="entry name" value="UDP-galactose 4-epimerase, domain 1"/>
    <property type="match status" value="1"/>
</dbReference>
<keyword evidence="2" id="KW-0560">Oxidoreductase</keyword>
<accession>A0A7W8NFK1</accession>
<feature type="domain" description="NmrA-like" evidence="1">
    <location>
        <begin position="3"/>
        <end position="249"/>
    </location>
</feature>